<evidence type="ECO:0000256" key="7">
    <source>
        <dbReference type="ARBA" id="ARBA00023136"/>
    </source>
</evidence>
<comment type="subcellular location">
    <subcellularLocation>
        <location evidence="1">Cell membrane</location>
        <topology evidence="1">Multi-pass membrane protein</topology>
    </subcellularLocation>
</comment>
<accession>A0A6N1VCP0</accession>
<reference evidence="10 11" key="1">
    <citation type="submission" date="2020-06" db="EMBL/GenBank/DDBJ databases">
        <title>Oricola thermophila sp. nov. isolated from a tidal sediments.</title>
        <authorList>
            <person name="Kwon K.K."/>
            <person name="Yang S.-H."/>
            <person name="Park M.-J."/>
        </authorList>
    </citation>
    <scope>NUCLEOTIDE SEQUENCE [LARGE SCALE GENOMIC DNA]</scope>
    <source>
        <strain evidence="10 11">MEBiC13590</strain>
    </source>
</reference>
<dbReference type="Proteomes" id="UP000509367">
    <property type="component" value="Chromosome"/>
</dbReference>
<feature type="transmembrane region" description="Helical" evidence="8">
    <location>
        <begin position="192"/>
        <end position="212"/>
    </location>
</feature>
<comment type="similarity">
    <text evidence="2">Belongs to the EamA transporter family.</text>
</comment>
<proteinExistence type="inferred from homology"/>
<keyword evidence="11" id="KW-1185">Reference proteome</keyword>
<evidence type="ECO:0000256" key="2">
    <source>
        <dbReference type="ARBA" id="ARBA00007362"/>
    </source>
</evidence>
<dbReference type="PANTHER" id="PTHR22911:SF137">
    <property type="entry name" value="SOLUTE CARRIER FAMILY 35 MEMBER G2-RELATED"/>
    <property type="match status" value="1"/>
</dbReference>
<feature type="transmembrane region" description="Helical" evidence="8">
    <location>
        <begin position="163"/>
        <end position="180"/>
    </location>
</feature>
<evidence type="ECO:0000256" key="3">
    <source>
        <dbReference type="ARBA" id="ARBA00022448"/>
    </source>
</evidence>
<dbReference type="InterPro" id="IPR037185">
    <property type="entry name" value="EmrE-like"/>
</dbReference>
<evidence type="ECO:0000256" key="1">
    <source>
        <dbReference type="ARBA" id="ARBA00004651"/>
    </source>
</evidence>
<dbReference type="AlphaFoldDB" id="A0A6N1VCP0"/>
<evidence type="ECO:0000313" key="11">
    <source>
        <dbReference type="Proteomes" id="UP000509367"/>
    </source>
</evidence>
<dbReference type="GO" id="GO:0005886">
    <property type="term" value="C:plasma membrane"/>
    <property type="evidence" value="ECO:0007669"/>
    <property type="project" value="UniProtKB-SubCell"/>
</dbReference>
<evidence type="ECO:0000256" key="8">
    <source>
        <dbReference type="SAM" id="Phobius"/>
    </source>
</evidence>
<feature type="transmembrane region" description="Helical" evidence="8">
    <location>
        <begin position="282"/>
        <end position="302"/>
    </location>
</feature>
<dbReference type="SUPFAM" id="SSF103481">
    <property type="entry name" value="Multidrug resistance efflux transporter EmrE"/>
    <property type="match status" value="2"/>
</dbReference>
<dbReference type="KEGG" id="orm:HTY61_08280"/>
<feature type="transmembrane region" description="Helical" evidence="8">
    <location>
        <begin position="117"/>
        <end position="134"/>
    </location>
</feature>
<organism evidence="10 11">
    <name type="scientific">Oricola thermophila</name>
    <dbReference type="NCBI Taxonomy" id="2742145"/>
    <lineage>
        <taxon>Bacteria</taxon>
        <taxon>Pseudomonadati</taxon>
        <taxon>Pseudomonadota</taxon>
        <taxon>Alphaproteobacteria</taxon>
        <taxon>Hyphomicrobiales</taxon>
        <taxon>Ahrensiaceae</taxon>
        <taxon>Oricola</taxon>
    </lineage>
</organism>
<keyword evidence="7 8" id="KW-0472">Membrane</keyword>
<keyword evidence="6 8" id="KW-1133">Transmembrane helix</keyword>
<evidence type="ECO:0000256" key="4">
    <source>
        <dbReference type="ARBA" id="ARBA00022475"/>
    </source>
</evidence>
<feature type="transmembrane region" description="Helical" evidence="8">
    <location>
        <begin position="52"/>
        <end position="74"/>
    </location>
</feature>
<evidence type="ECO:0000256" key="5">
    <source>
        <dbReference type="ARBA" id="ARBA00022692"/>
    </source>
</evidence>
<feature type="transmembrane region" description="Helical" evidence="8">
    <location>
        <begin position="20"/>
        <end position="40"/>
    </location>
</feature>
<feature type="transmembrane region" description="Helical" evidence="8">
    <location>
        <begin position="227"/>
        <end position="246"/>
    </location>
</feature>
<dbReference type="Pfam" id="PF00892">
    <property type="entry name" value="EamA"/>
    <property type="match status" value="1"/>
</dbReference>
<evidence type="ECO:0000259" key="9">
    <source>
        <dbReference type="Pfam" id="PF00892"/>
    </source>
</evidence>
<evidence type="ECO:0000256" key="6">
    <source>
        <dbReference type="ARBA" id="ARBA00022989"/>
    </source>
</evidence>
<feature type="domain" description="EamA" evidence="9">
    <location>
        <begin position="21"/>
        <end position="157"/>
    </location>
</feature>
<sequence length="304" mass="32616">MSRTAATSKTTDSTRQGEPLSGFAFALGAYLLWGGLPFYMKAVDHMPAWEVVAHRVVWSVPVAGVIILLLGRTADLKAAFRSPRTIALAALTAGLISVNWGIYVWAISVERTLETALGYYINPLVNVVLGAVFLGERFSRLQLAAIALAVIAVGILTVKAGGLPWVSLALAGSFGLYGYLRKTLPIGPTQGFMLEVLLLSIPAVAIIGWMVASGTSHFGQVGGARDIGLLMLAGPVTAVPLILYAFGAEALRYATIGILQYLAPTLIFLTAVFVFGEPFSHWQLIAFIFIWSALVLYTLSLFRR</sequence>
<feature type="transmembrane region" description="Helical" evidence="8">
    <location>
        <begin position="258"/>
        <end position="276"/>
    </location>
</feature>
<dbReference type="PANTHER" id="PTHR22911">
    <property type="entry name" value="ACYL-MALONYL CONDENSING ENZYME-RELATED"/>
    <property type="match status" value="1"/>
</dbReference>
<gene>
    <name evidence="10" type="primary">rarD</name>
    <name evidence="10" type="ORF">HTY61_08280</name>
</gene>
<feature type="transmembrane region" description="Helical" evidence="8">
    <location>
        <begin position="86"/>
        <end position="105"/>
    </location>
</feature>
<name>A0A6N1VCP0_9HYPH</name>
<dbReference type="InterPro" id="IPR000620">
    <property type="entry name" value="EamA_dom"/>
</dbReference>
<dbReference type="EMBL" id="CP054836">
    <property type="protein sequence ID" value="QKV18448.1"/>
    <property type="molecule type" value="Genomic_DNA"/>
</dbReference>
<keyword evidence="5 8" id="KW-0812">Transmembrane</keyword>
<dbReference type="RefSeq" id="WP_175276341.1">
    <property type="nucleotide sequence ID" value="NZ_CP054836.1"/>
</dbReference>
<dbReference type="InterPro" id="IPR004626">
    <property type="entry name" value="RarD"/>
</dbReference>
<keyword evidence="3" id="KW-0813">Transport</keyword>
<feature type="transmembrane region" description="Helical" evidence="8">
    <location>
        <begin position="141"/>
        <end position="157"/>
    </location>
</feature>
<keyword evidence="4" id="KW-1003">Cell membrane</keyword>
<evidence type="ECO:0000313" key="10">
    <source>
        <dbReference type="EMBL" id="QKV18448.1"/>
    </source>
</evidence>
<dbReference type="NCBIfam" id="TIGR00688">
    <property type="entry name" value="rarD"/>
    <property type="match status" value="1"/>
</dbReference>
<protein>
    <submittedName>
        <fullName evidence="10">EamA family transporter RarD</fullName>
    </submittedName>
</protein>